<dbReference type="Proteomes" id="UP000244450">
    <property type="component" value="Unassembled WGS sequence"/>
</dbReference>
<organism evidence="9 10">
    <name type="scientific">Chitinophaga parva</name>
    <dbReference type="NCBI Taxonomy" id="2169414"/>
    <lineage>
        <taxon>Bacteria</taxon>
        <taxon>Pseudomonadati</taxon>
        <taxon>Bacteroidota</taxon>
        <taxon>Chitinophagia</taxon>
        <taxon>Chitinophagales</taxon>
        <taxon>Chitinophagaceae</taxon>
        <taxon>Chitinophaga</taxon>
    </lineage>
</organism>
<keyword evidence="10" id="KW-1185">Reference proteome</keyword>
<comment type="similarity">
    <text evidence="2">Belongs to the autoinducer-2 exporter (AI-2E) (TC 2.A.86) family.</text>
</comment>
<evidence type="ECO:0000313" key="9">
    <source>
        <dbReference type="EMBL" id="PUZ26288.1"/>
    </source>
</evidence>
<evidence type="ECO:0000313" key="10">
    <source>
        <dbReference type="Proteomes" id="UP000244450"/>
    </source>
</evidence>
<evidence type="ECO:0000256" key="5">
    <source>
        <dbReference type="ARBA" id="ARBA00022692"/>
    </source>
</evidence>
<dbReference type="PANTHER" id="PTHR21716">
    <property type="entry name" value="TRANSMEMBRANE PROTEIN"/>
    <property type="match status" value="1"/>
</dbReference>
<evidence type="ECO:0000256" key="1">
    <source>
        <dbReference type="ARBA" id="ARBA00004651"/>
    </source>
</evidence>
<feature type="transmembrane region" description="Helical" evidence="8">
    <location>
        <begin position="82"/>
        <end position="104"/>
    </location>
</feature>
<sequence length="397" mass="44292">MAFLFVFSVSAVTIILQLHFMNEVRLPFNARLTYTLLSIILIIFIAHMGQSIIVPLVFAFLLAIMLLPFASFLEHKGWPRWLAALVSVFAFVLLLAAVFTLLGAQMSSFASDFPLLQKQLMRSVYSSQQWVWRHFRIDVARQTNYVEKLAMGTLGSATTFISSTVFSIGSLLVFCVFVMLYAFFLLLYRTLLLSFLVKLIKEQHRDKLLDIVAQTRYIIKSYVSGLMLEMLIVAILNCALFAVLGLRYGLLLGIMAAIFNLVPYLGIFTAIVISMIVTLTTGNLLGAVQVGLALFLVHLVDSNVLLPRIVGSKVKINALVTIIGVVLGNMLWGISGMFLAIPLIAIMKIIFERIDYLSAWAILLGDMPHPKKSHLQPVPVDRTNLEADGTIEKTEEI</sequence>
<keyword evidence="7 8" id="KW-0472">Membrane</keyword>
<keyword evidence="4" id="KW-1003">Cell membrane</keyword>
<dbReference type="AlphaFoldDB" id="A0A2T7BJ38"/>
<keyword evidence="5 8" id="KW-0812">Transmembrane</keyword>
<evidence type="ECO:0000256" key="6">
    <source>
        <dbReference type="ARBA" id="ARBA00022989"/>
    </source>
</evidence>
<keyword evidence="6 8" id="KW-1133">Transmembrane helix</keyword>
<comment type="subcellular location">
    <subcellularLocation>
        <location evidence="1">Cell membrane</location>
        <topology evidence="1">Multi-pass membrane protein</topology>
    </subcellularLocation>
</comment>
<keyword evidence="3" id="KW-0813">Transport</keyword>
<evidence type="ECO:0000256" key="7">
    <source>
        <dbReference type="ARBA" id="ARBA00023136"/>
    </source>
</evidence>
<dbReference type="OrthoDB" id="9793390at2"/>
<feature type="transmembrane region" description="Helical" evidence="8">
    <location>
        <begin position="318"/>
        <end position="346"/>
    </location>
</feature>
<feature type="transmembrane region" description="Helical" evidence="8">
    <location>
        <begin position="284"/>
        <end position="306"/>
    </location>
</feature>
<name>A0A2T7BJ38_9BACT</name>
<protein>
    <submittedName>
        <fullName evidence="9">AI-2E family transporter</fullName>
    </submittedName>
</protein>
<dbReference type="EMBL" id="QCYK01000002">
    <property type="protein sequence ID" value="PUZ26288.1"/>
    <property type="molecule type" value="Genomic_DNA"/>
</dbReference>
<dbReference type="PANTHER" id="PTHR21716:SF53">
    <property type="entry name" value="PERMEASE PERM-RELATED"/>
    <property type="match status" value="1"/>
</dbReference>
<reference evidence="9 10" key="1">
    <citation type="submission" date="2018-04" db="EMBL/GenBank/DDBJ databases">
        <title>Chitinophaga fuyangensis sp. nov., isolated from soil in a chemical factory.</title>
        <authorList>
            <person name="Chen K."/>
        </authorList>
    </citation>
    <scope>NUCLEOTIDE SEQUENCE [LARGE SCALE GENOMIC DNA]</scope>
    <source>
        <strain evidence="9 10">LY-1</strain>
    </source>
</reference>
<dbReference type="GO" id="GO:0005886">
    <property type="term" value="C:plasma membrane"/>
    <property type="evidence" value="ECO:0007669"/>
    <property type="project" value="UniProtKB-SubCell"/>
</dbReference>
<gene>
    <name evidence="9" type="ORF">DCC81_18875</name>
</gene>
<dbReference type="Pfam" id="PF01594">
    <property type="entry name" value="AI-2E_transport"/>
    <property type="match status" value="1"/>
</dbReference>
<accession>A0A2T7BJ38</accession>
<feature type="transmembrane region" description="Helical" evidence="8">
    <location>
        <begin position="27"/>
        <end position="45"/>
    </location>
</feature>
<evidence type="ECO:0000256" key="3">
    <source>
        <dbReference type="ARBA" id="ARBA00022448"/>
    </source>
</evidence>
<evidence type="ECO:0000256" key="8">
    <source>
        <dbReference type="SAM" id="Phobius"/>
    </source>
</evidence>
<feature type="transmembrane region" description="Helical" evidence="8">
    <location>
        <begin position="250"/>
        <end position="277"/>
    </location>
</feature>
<proteinExistence type="inferred from homology"/>
<evidence type="ECO:0000256" key="2">
    <source>
        <dbReference type="ARBA" id="ARBA00009773"/>
    </source>
</evidence>
<feature type="transmembrane region" description="Helical" evidence="8">
    <location>
        <begin position="221"/>
        <end position="244"/>
    </location>
</feature>
<evidence type="ECO:0000256" key="4">
    <source>
        <dbReference type="ARBA" id="ARBA00022475"/>
    </source>
</evidence>
<feature type="transmembrane region" description="Helical" evidence="8">
    <location>
        <begin position="52"/>
        <end position="70"/>
    </location>
</feature>
<dbReference type="InterPro" id="IPR002549">
    <property type="entry name" value="AI-2E-like"/>
</dbReference>
<comment type="caution">
    <text evidence="9">The sequence shown here is derived from an EMBL/GenBank/DDBJ whole genome shotgun (WGS) entry which is preliminary data.</text>
</comment>